<evidence type="ECO:0000256" key="2">
    <source>
        <dbReference type="ARBA" id="ARBA00023242"/>
    </source>
</evidence>
<dbReference type="SUPFAM" id="SSF53271">
    <property type="entry name" value="PRTase-like"/>
    <property type="match status" value="1"/>
</dbReference>
<accession>A0A2Z7BSF5</accession>
<dbReference type="Gene3D" id="3.40.50.2020">
    <property type="match status" value="2"/>
</dbReference>
<dbReference type="CDD" id="cd06223">
    <property type="entry name" value="PRTases_typeI"/>
    <property type="match status" value="1"/>
</dbReference>
<evidence type="ECO:0000256" key="5">
    <source>
        <dbReference type="SAM" id="Phobius"/>
    </source>
</evidence>
<feature type="region of interest" description="Disordered" evidence="4">
    <location>
        <begin position="688"/>
        <end position="731"/>
    </location>
</feature>
<protein>
    <recommendedName>
        <fullName evidence="8">Ribose-phosphate diphosphokinase</fullName>
    </recommendedName>
</protein>
<comment type="subcellular location">
    <subcellularLocation>
        <location evidence="1">Nucleus</location>
    </subcellularLocation>
</comment>
<dbReference type="InterPro" id="IPR033270">
    <property type="entry name" value="VPRBP/DCAF1"/>
</dbReference>
<evidence type="ECO:0008006" key="8">
    <source>
        <dbReference type="Google" id="ProtNLM"/>
    </source>
</evidence>
<keyword evidence="5" id="KW-1133">Transmembrane helix</keyword>
<dbReference type="SUPFAM" id="SSF50969">
    <property type="entry name" value="YVTN repeat-like/Quinoprotein amine dehydrogenase"/>
    <property type="match status" value="1"/>
</dbReference>
<dbReference type="InterPro" id="IPR011044">
    <property type="entry name" value="Quino_amine_DH_bsu"/>
</dbReference>
<proteinExistence type="predicted"/>
<keyword evidence="3" id="KW-0175">Coiled coil</keyword>
<dbReference type="AlphaFoldDB" id="A0A2Z7BSF5"/>
<evidence type="ECO:0000313" key="6">
    <source>
        <dbReference type="EMBL" id="KZV37206.1"/>
    </source>
</evidence>
<feature type="transmembrane region" description="Helical" evidence="5">
    <location>
        <begin position="621"/>
        <end position="641"/>
    </location>
</feature>
<dbReference type="InterPro" id="IPR029057">
    <property type="entry name" value="PRTase-like"/>
</dbReference>
<dbReference type="Proteomes" id="UP000250235">
    <property type="component" value="Unassembled WGS sequence"/>
</dbReference>
<organism evidence="6 7">
    <name type="scientific">Dorcoceras hygrometricum</name>
    <dbReference type="NCBI Taxonomy" id="472368"/>
    <lineage>
        <taxon>Eukaryota</taxon>
        <taxon>Viridiplantae</taxon>
        <taxon>Streptophyta</taxon>
        <taxon>Embryophyta</taxon>
        <taxon>Tracheophyta</taxon>
        <taxon>Spermatophyta</taxon>
        <taxon>Magnoliopsida</taxon>
        <taxon>eudicotyledons</taxon>
        <taxon>Gunneridae</taxon>
        <taxon>Pentapetalae</taxon>
        <taxon>asterids</taxon>
        <taxon>lamiids</taxon>
        <taxon>Lamiales</taxon>
        <taxon>Gesneriaceae</taxon>
        <taxon>Didymocarpoideae</taxon>
        <taxon>Trichosporeae</taxon>
        <taxon>Loxocarpinae</taxon>
        <taxon>Dorcoceras</taxon>
    </lineage>
</organism>
<dbReference type="GO" id="GO:0080008">
    <property type="term" value="C:Cul4-RING E3 ubiquitin ligase complex"/>
    <property type="evidence" value="ECO:0007669"/>
    <property type="project" value="TreeGrafter"/>
</dbReference>
<evidence type="ECO:0000256" key="4">
    <source>
        <dbReference type="SAM" id="MobiDB-lite"/>
    </source>
</evidence>
<dbReference type="GO" id="GO:0016567">
    <property type="term" value="P:protein ubiquitination"/>
    <property type="evidence" value="ECO:0007669"/>
    <property type="project" value="InterPro"/>
</dbReference>
<feature type="transmembrane region" description="Helical" evidence="5">
    <location>
        <begin position="102"/>
        <end position="122"/>
    </location>
</feature>
<dbReference type="Gene3D" id="2.130.10.10">
    <property type="entry name" value="YVTN repeat-like/Quinoprotein amine dehydrogenase"/>
    <property type="match status" value="1"/>
</dbReference>
<dbReference type="InterPro" id="IPR000836">
    <property type="entry name" value="PRTase_dom"/>
</dbReference>
<feature type="coiled-coil region" evidence="3">
    <location>
        <begin position="2"/>
        <end position="36"/>
    </location>
</feature>
<dbReference type="EMBL" id="KV003151">
    <property type="protein sequence ID" value="KZV37206.1"/>
    <property type="molecule type" value="Genomic_DNA"/>
</dbReference>
<sequence>MEMVKQDNRRQLSARVEQLESELSELRQAYDGKQEQENAMLQILMRVEQEQKVTEDARRFAEQDAAAQRNASQVFEDMPLKCCPEICLTGRFGQLFVFFRRLSFYFTTVGFYFCTMLTVLPWESVLRVWDVLLFSFVFSMPTSMVAISSSASEVRLWDATSIPGGPKHSFEGIKAARFSNSGSVLAALKSDPSQQEILLYGVHTCQLDMMLSDTSNTHSGRGHAYSLVHFSPSDSVLLWNGVLWDRRSSSPIHRFDRFTDHGGGGFHPAGNEVIINSEVWGEDAPMEIVLLLVVYLSYRFNEGGALSYIGIGVKGEESWEAWWDEELSHIRNFRGRVMETILSLRFFDGATCAAVLTHAILPANAQFPERCKLGAAGMNTIDLRRGISMAVVAVANLITGAGADRVLACDLHSGQFMGYFDIPKDHVHGLPIILDYLTRKTICSDDLVVVSPDVGGVARARAFAKKLSDAPLAIVDKRHHGHNVTEVMNLMGDVKGKVVVTLVGDPNPKATKSTLQSAPQATVAEAEGIEVRNGFEIEAIKIIGYGGLAETITSLSVISSAAGGAATLDILILGVAGWVFTVNNLWELRNERIEQSFDNNISPELEQRDRHKQLLGRKENVVLHAIIYTLTYIIIIVAVHWKGRPTEDDTWEEVTAFSAPFPEFSLGDKAAFKERGIVMTDAMNYQDQLGHGEGESPINQEQAEKPNITLVYSRRGNKQEQGTRDRGTAVI</sequence>
<evidence type="ECO:0000256" key="1">
    <source>
        <dbReference type="ARBA" id="ARBA00004123"/>
    </source>
</evidence>
<gene>
    <name evidence="6" type="ORF">F511_04625</name>
</gene>
<dbReference type="OrthoDB" id="1420029at2759"/>
<keyword evidence="5" id="KW-0812">Transmembrane</keyword>
<keyword evidence="5" id="KW-0472">Membrane</keyword>
<keyword evidence="7" id="KW-1185">Reference proteome</keyword>
<feature type="compositionally biased region" description="Basic and acidic residues" evidence="4">
    <location>
        <begin position="717"/>
        <end position="731"/>
    </location>
</feature>
<name>A0A2Z7BSF5_9LAMI</name>
<keyword evidence="2" id="KW-0539">Nucleus</keyword>
<dbReference type="PANTHER" id="PTHR13129">
    <property type="entry name" value="VPRBP PROTEIN-RELATED"/>
    <property type="match status" value="1"/>
</dbReference>
<dbReference type="GO" id="GO:0005634">
    <property type="term" value="C:nucleus"/>
    <property type="evidence" value="ECO:0007669"/>
    <property type="project" value="UniProtKB-SubCell"/>
</dbReference>
<dbReference type="InterPro" id="IPR015943">
    <property type="entry name" value="WD40/YVTN_repeat-like_dom_sf"/>
</dbReference>
<dbReference type="PANTHER" id="PTHR13129:SF4">
    <property type="entry name" value="DDB1- AND CUL4-ASSOCIATED FACTOR 1"/>
    <property type="match status" value="1"/>
</dbReference>
<evidence type="ECO:0000256" key="3">
    <source>
        <dbReference type="SAM" id="Coils"/>
    </source>
</evidence>
<reference evidence="6 7" key="1">
    <citation type="journal article" date="2015" name="Proc. Natl. Acad. Sci. U.S.A.">
        <title>The resurrection genome of Boea hygrometrica: A blueprint for survival of dehydration.</title>
        <authorList>
            <person name="Xiao L."/>
            <person name="Yang G."/>
            <person name="Zhang L."/>
            <person name="Yang X."/>
            <person name="Zhao S."/>
            <person name="Ji Z."/>
            <person name="Zhou Q."/>
            <person name="Hu M."/>
            <person name="Wang Y."/>
            <person name="Chen M."/>
            <person name="Xu Y."/>
            <person name="Jin H."/>
            <person name="Xiao X."/>
            <person name="Hu G."/>
            <person name="Bao F."/>
            <person name="Hu Y."/>
            <person name="Wan P."/>
            <person name="Li L."/>
            <person name="Deng X."/>
            <person name="Kuang T."/>
            <person name="Xiang C."/>
            <person name="Zhu J.K."/>
            <person name="Oliver M.J."/>
            <person name="He Y."/>
        </authorList>
    </citation>
    <scope>NUCLEOTIDE SEQUENCE [LARGE SCALE GENOMIC DNA]</scope>
    <source>
        <strain evidence="7">cv. XS01</strain>
    </source>
</reference>
<evidence type="ECO:0000313" key="7">
    <source>
        <dbReference type="Proteomes" id="UP000250235"/>
    </source>
</evidence>